<reference evidence="1" key="1">
    <citation type="submission" date="2017-12" db="EMBL/GenBank/DDBJ databases">
        <title>Sequencing the genomes of 1000 Actinobacteria strains.</title>
        <authorList>
            <person name="Klenk H.-P."/>
        </authorList>
    </citation>
    <scope>NUCLEOTIDE SEQUENCE [LARGE SCALE GENOMIC DNA]</scope>
    <source>
        <strain evidence="1">DSM 44228</strain>
    </source>
</reference>
<dbReference type="GO" id="GO:0016853">
    <property type="term" value="F:isomerase activity"/>
    <property type="evidence" value="ECO:0007669"/>
    <property type="project" value="UniProtKB-KW"/>
</dbReference>
<organism evidence="1 2">
    <name type="scientific">Saccharopolyspora spinosa</name>
    <dbReference type="NCBI Taxonomy" id="60894"/>
    <lineage>
        <taxon>Bacteria</taxon>
        <taxon>Bacillati</taxon>
        <taxon>Actinomycetota</taxon>
        <taxon>Actinomycetes</taxon>
        <taxon>Pseudonocardiales</taxon>
        <taxon>Pseudonocardiaceae</taxon>
        <taxon>Saccharopolyspora</taxon>
    </lineage>
</organism>
<keyword evidence="1" id="KW-0413">Isomerase</keyword>
<proteinExistence type="predicted"/>
<dbReference type="Pfam" id="PF17645">
    <property type="entry name" value="Amdase"/>
    <property type="match status" value="1"/>
</dbReference>
<dbReference type="EMBL" id="PJNB01000001">
    <property type="protein sequence ID" value="PKW18417.1"/>
    <property type="molecule type" value="Genomic_DNA"/>
</dbReference>
<dbReference type="PANTHER" id="PTHR40267">
    <property type="entry name" value="BLR3294 PROTEIN"/>
    <property type="match status" value="1"/>
</dbReference>
<accession>A0A2N3Y668</accession>
<name>A0A2N3Y668_SACSN</name>
<dbReference type="OrthoDB" id="4537983at2"/>
<comment type="caution">
    <text evidence="1">The sequence shown here is derived from an EMBL/GenBank/DDBJ whole genome shotgun (WGS) entry which is preliminary data.</text>
</comment>
<gene>
    <name evidence="1" type="ORF">A8926_6498</name>
</gene>
<evidence type="ECO:0000313" key="1">
    <source>
        <dbReference type="EMBL" id="PKW18417.1"/>
    </source>
</evidence>
<protein>
    <submittedName>
        <fullName evidence="1">Maleate isomerase</fullName>
    </submittedName>
</protein>
<dbReference type="Gene3D" id="3.40.50.12500">
    <property type="match status" value="1"/>
</dbReference>
<evidence type="ECO:0000313" key="2">
    <source>
        <dbReference type="Proteomes" id="UP000233786"/>
    </source>
</evidence>
<dbReference type="InterPro" id="IPR026286">
    <property type="entry name" value="MaiA/AMDase"/>
</dbReference>
<dbReference type="Proteomes" id="UP000233786">
    <property type="component" value="Unassembled WGS sequence"/>
</dbReference>
<dbReference type="PANTHER" id="PTHR40267:SF1">
    <property type="entry name" value="BLR3294 PROTEIN"/>
    <property type="match status" value="1"/>
</dbReference>
<sequence length="240" mass="25328">MLLGWRAKIGQIRPATAIEGAEEWRSVAPTGVAFADARTIVPRVDEGGLKVMMSQVLEASRQLATSKVDLIVQCGAPGTFLDGPGADERITSEITAHTGIPAITMQESAVKALQALDATTVAVGTIYTNDVNEALAASLESHGIKVSAIEGLQMTDPYDASTHDADSAYRLGKAVYKKAGGADAILISCGTYRTFETLPYLEMDTGAAVVSSNQSTLWHALRTLGLPDVIPNLGRLWTVA</sequence>
<dbReference type="PIRSF" id="PIRSF015736">
    <property type="entry name" value="MI"/>
    <property type="match status" value="1"/>
</dbReference>
<dbReference type="STRING" id="994479.GCA_000194155_04468"/>
<dbReference type="AlphaFoldDB" id="A0A2N3Y668"/>
<dbReference type="RefSeq" id="WP_010309205.1">
    <property type="nucleotide sequence ID" value="NZ_CP061007.1"/>
</dbReference>
<dbReference type="InterPro" id="IPR053714">
    <property type="entry name" value="Iso_Racemase_Enz_sf"/>
</dbReference>
<keyword evidence="2" id="KW-1185">Reference proteome</keyword>